<keyword evidence="14" id="KW-0560">Oxidoreductase</keyword>
<keyword evidence="16" id="KW-0520">NAD</keyword>
<evidence type="ECO:0000256" key="3">
    <source>
        <dbReference type="ARBA" id="ARBA00002792"/>
    </source>
</evidence>
<comment type="cofactor">
    <cofactor evidence="1">
        <name>Fe(3+)</name>
        <dbReference type="ChEBI" id="CHEBI:29034"/>
    </cofactor>
</comment>
<dbReference type="Gene3D" id="2.20.28.10">
    <property type="match status" value="2"/>
</dbReference>
<feature type="region of interest" description="Disordered" evidence="17">
    <location>
        <begin position="55"/>
        <end position="78"/>
    </location>
</feature>
<comment type="pathway">
    <text evidence="5">Hydrocarbon metabolism; alkane degradation.</text>
</comment>
<name>A0A520MFB9_9GAMM</name>
<dbReference type="FunFam" id="2.20.28.10:FF:000001">
    <property type="entry name" value="Rubredoxin"/>
    <property type="match status" value="2"/>
</dbReference>
<evidence type="ECO:0000256" key="4">
    <source>
        <dbReference type="ARBA" id="ARBA00004496"/>
    </source>
</evidence>
<dbReference type="GO" id="GO:0016491">
    <property type="term" value="F:oxidoreductase activity"/>
    <property type="evidence" value="ECO:0007669"/>
    <property type="project" value="UniProtKB-KW"/>
</dbReference>
<evidence type="ECO:0000256" key="13">
    <source>
        <dbReference type="ARBA" id="ARBA00022982"/>
    </source>
</evidence>
<evidence type="ECO:0000256" key="10">
    <source>
        <dbReference type="ARBA" id="ARBA00022630"/>
    </source>
</evidence>
<sequence>MNTFNIWECIICGWLYDESLGCPEDGIAPGTRWEDVPEDWTCPVCGVSKQDFEMVKTGPSPTPTPTSAASTAPITPSADQSSTIIKEAPGEAPTFTNSGEPFQIWECIICGWVYDESKGWPDDDILPGTRWVDISDDWTCPDCGVGKQDFEMIAVSAPESAQSKVKTTDTLELIDQDQLPVIVVGTGLAGYNLAREYRKLNTTTPLIMITSDDGRMYYKPAISTGYHTNKSPDQLATATAEEMALELRAEIQTFSSIKSIDEHNQVIETTSGKLKYAKLVLATGARCIELPIAGNGLESVYSINNLMDYSTFRQAMEGKKHVLIIGGGLIGSEYANDLIQSGYEVTVVDPLPSVLGTLMPKAASDSVKNALKNAGVQFHFETVVEKIETQGTGIKATLASGKEVNADIVLSAVGVRPDLTLAKEAGLQTNRGIITDRSLKTSANNIYALGDCAEVDTQLLFYVAPLVEGAKKLASTINGDEQQVYYGTMPVIIKTTLFPVTVSPPPKTDGQWHIDIESPKGVKAVFKTPEGELVGYALTGDCTKFRDELNVSLRPIM</sequence>
<dbReference type="SUPFAM" id="SSF57802">
    <property type="entry name" value="Rubredoxin-like"/>
    <property type="match status" value="2"/>
</dbReference>
<dbReference type="Pfam" id="PF07992">
    <property type="entry name" value="Pyr_redox_2"/>
    <property type="match status" value="1"/>
</dbReference>
<evidence type="ECO:0000256" key="1">
    <source>
        <dbReference type="ARBA" id="ARBA00001965"/>
    </source>
</evidence>
<dbReference type="PRINTS" id="PR00163">
    <property type="entry name" value="RUBREDOXIN"/>
</dbReference>
<dbReference type="InterPro" id="IPR024935">
    <property type="entry name" value="Rubredoxin_dom"/>
</dbReference>
<comment type="subcellular location">
    <subcellularLocation>
        <location evidence="4">Cytoplasm</location>
    </subcellularLocation>
</comment>
<evidence type="ECO:0000256" key="11">
    <source>
        <dbReference type="ARBA" id="ARBA00022723"/>
    </source>
</evidence>
<evidence type="ECO:0000256" key="14">
    <source>
        <dbReference type="ARBA" id="ARBA00023002"/>
    </source>
</evidence>
<dbReference type="InterPro" id="IPR050260">
    <property type="entry name" value="FAD-bd_OxRdtase"/>
</dbReference>
<dbReference type="GO" id="GO:0005737">
    <property type="term" value="C:cytoplasm"/>
    <property type="evidence" value="ECO:0007669"/>
    <property type="project" value="UniProtKB-SubCell"/>
</dbReference>
<dbReference type="Gene3D" id="3.50.50.60">
    <property type="entry name" value="FAD/NAD(P)-binding domain"/>
    <property type="match status" value="2"/>
</dbReference>
<keyword evidence="15" id="KW-0408">Iron</keyword>
<evidence type="ECO:0000313" key="19">
    <source>
        <dbReference type="EMBL" id="RZO19932.1"/>
    </source>
</evidence>
<reference evidence="19 20" key="1">
    <citation type="submission" date="2019-02" db="EMBL/GenBank/DDBJ databases">
        <title>Prokaryotic population dynamics and viral predation in marine succession experiment using metagenomics: the confinement effect.</title>
        <authorList>
            <person name="Haro-Moreno J.M."/>
            <person name="Rodriguez-Valera F."/>
            <person name="Lopez-Perez M."/>
        </authorList>
    </citation>
    <scope>NUCLEOTIDE SEQUENCE [LARGE SCALE GENOMIC DNA]</scope>
    <source>
        <strain evidence="19">MED-G170</strain>
    </source>
</reference>
<dbReference type="InterPro" id="IPR018527">
    <property type="entry name" value="Rubredoxin_Fe_BS"/>
</dbReference>
<evidence type="ECO:0000256" key="7">
    <source>
        <dbReference type="ARBA" id="ARBA00006442"/>
    </source>
</evidence>
<dbReference type="CDD" id="cd00730">
    <property type="entry name" value="rubredoxin"/>
    <property type="match status" value="2"/>
</dbReference>
<comment type="similarity">
    <text evidence="6">Belongs to the rubredoxin family.</text>
</comment>
<dbReference type="PANTHER" id="PTHR43429">
    <property type="entry name" value="PYRIDINE NUCLEOTIDE-DISULFIDE OXIDOREDUCTASE DOMAIN-CONTAINING"/>
    <property type="match status" value="1"/>
</dbReference>
<feature type="domain" description="Rubredoxin-like" evidence="18">
    <location>
        <begin position="4"/>
        <end position="55"/>
    </location>
</feature>
<keyword evidence="10" id="KW-0285">Flavoprotein</keyword>
<organism evidence="19 20">
    <name type="scientific">SAR92 clade bacterium</name>
    <dbReference type="NCBI Taxonomy" id="2315479"/>
    <lineage>
        <taxon>Bacteria</taxon>
        <taxon>Pseudomonadati</taxon>
        <taxon>Pseudomonadota</taxon>
        <taxon>Gammaproteobacteria</taxon>
        <taxon>Cellvibrionales</taxon>
        <taxon>Porticoccaceae</taxon>
        <taxon>SAR92 clade</taxon>
    </lineage>
</organism>
<gene>
    <name evidence="19" type="ORF">EVB03_06150</name>
</gene>
<keyword evidence="8" id="KW-0813">Transport</keyword>
<evidence type="ECO:0000256" key="2">
    <source>
        <dbReference type="ARBA" id="ARBA00001974"/>
    </source>
</evidence>
<feature type="compositionally biased region" description="Low complexity" evidence="17">
    <location>
        <begin position="65"/>
        <end position="78"/>
    </location>
</feature>
<comment type="caution">
    <text evidence="19">The sequence shown here is derived from an EMBL/GenBank/DDBJ whole genome shotgun (WGS) entry which is preliminary data.</text>
</comment>
<dbReference type="SUPFAM" id="SSF51905">
    <property type="entry name" value="FAD/NAD(P)-binding domain"/>
    <property type="match status" value="1"/>
</dbReference>
<dbReference type="PROSITE" id="PS50903">
    <property type="entry name" value="RUBREDOXIN_LIKE"/>
    <property type="match status" value="2"/>
</dbReference>
<keyword evidence="12" id="KW-0274">FAD</keyword>
<accession>A0A520MFB9</accession>
<dbReference type="InterPro" id="IPR041364">
    <property type="entry name" value="Rbx-bd"/>
</dbReference>
<evidence type="ECO:0000259" key="18">
    <source>
        <dbReference type="PROSITE" id="PS50903"/>
    </source>
</evidence>
<evidence type="ECO:0000256" key="15">
    <source>
        <dbReference type="ARBA" id="ARBA00023004"/>
    </source>
</evidence>
<dbReference type="Gene3D" id="3.30.390.120">
    <property type="match status" value="1"/>
</dbReference>
<dbReference type="PANTHER" id="PTHR43429:SF3">
    <property type="entry name" value="NITRITE REDUCTASE [NAD(P)H]"/>
    <property type="match status" value="1"/>
</dbReference>
<dbReference type="InterPro" id="IPR036188">
    <property type="entry name" value="FAD/NAD-bd_sf"/>
</dbReference>
<comment type="function">
    <text evidence="3">Involved in the hydrocarbon hydroxylating system, which transfers electrons from NADH to rubredoxin reductase and then through rubredoxin to alkane 1 monooxygenase.</text>
</comment>
<evidence type="ECO:0000256" key="17">
    <source>
        <dbReference type="SAM" id="MobiDB-lite"/>
    </source>
</evidence>
<evidence type="ECO:0000256" key="6">
    <source>
        <dbReference type="ARBA" id="ARBA00005337"/>
    </source>
</evidence>
<evidence type="ECO:0000313" key="20">
    <source>
        <dbReference type="Proteomes" id="UP000315889"/>
    </source>
</evidence>
<keyword evidence="13" id="KW-0249">Electron transport</keyword>
<proteinExistence type="inferred from homology"/>
<comment type="cofactor">
    <cofactor evidence="2">
        <name>FAD</name>
        <dbReference type="ChEBI" id="CHEBI:57692"/>
    </cofactor>
</comment>
<dbReference type="GO" id="GO:0005506">
    <property type="term" value="F:iron ion binding"/>
    <property type="evidence" value="ECO:0007669"/>
    <property type="project" value="InterPro"/>
</dbReference>
<evidence type="ECO:0000256" key="16">
    <source>
        <dbReference type="ARBA" id="ARBA00023027"/>
    </source>
</evidence>
<feature type="domain" description="Rubredoxin-like" evidence="18">
    <location>
        <begin position="102"/>
        <end position="153"/>
    </location>
</feature>
<dbReference type="AlphaFoldDB" id="A0A520MFB9"/>
<dbReference type="PRINTS" id="PR00411">
    <property type="entry name" value="PNDRDTASEI"/>
</dbReference>
<evidence type="ECO:0000256" key="9">
    <source>
        <dbReference type="ARBA" id="ARBA00022490"/>
    </source>
</evidence>
<keyword evidence="9" id="KW-0963">Cytoplasm</keyword>
<evidence type="ECO:0000256" key="8">
    <source>
        <dbReference type="ARBA" id="ARBA00022448"/>
    </source>
</evidence>
<dbReference type="Pfam" id="PF18113">
    <property type="entry name" value="Rbx_binding"/>
    <property type="match status" value="1"/>
</dbReference>
<dbReference type="InterPro" id="IPR024934">
    <property type="entry name" value="Rubredoxin-like_dom"/>
</dbReference>
<protein>
    <submittedName>
        <fullName evidence="19">Rubredoxin--NAD(+) reductase</fullName>
    </submittedName>
</protein>
<dbReference type="Proteomes" id="UP000315889">
    <property type="component" value="Unassembled WGS sequence"/>
</dbReference>
<dbReference type="Pfam" id="PF00301">
    <property type="entry name" value="Rubredoxin"/>
    <property type="match status" value="2"/>
</dbReference>
<evidence type="ECO:0000256" key="5">
    <source>
        <dbReference type="ARBA" id="ARBA00004933"/>
    </source>
</evidence>
<dbReference type="PROSITE" id="PS00202">
    <property type="entry name" value="RUBREDOXIN"/>
    <property type="match status" value="2"/>
</dbReference>
<dbReference type="EMBL" id="SHBP01000007">
    <property type="protein sequence ID" value="RZO19932.1"/>
    <property type="molecule type" value="Genomic_DNA"/>
</dbReference>
<evidence type="ECO:0000256" key="12">
    <source>
        <dbReference type="ARBA" id="ARBA00022827"/>
    </source>
</evidence>
<dbReference type="InterPro" id="IPR023753">
    <property type="entry name" value="FAD/NAD-binding_dom"/>
</dbReference>
<comment type="similarity">
    <text evidence="7">Belongs to the FAD-dependent oxidoreductase family.</text>
</comment>
<keyword evidence="11" id="KW-0479">Metal-binding</keyword>
<dbReference type="PRINTS" id="PR00368">
    <property type="entry name" value="FADPNR"/>
</dbReference>